<sequence length="190" mass="19954">MKLRQITWIAIMVVLMIATGCEVQDAIGKITTTSANESSGAVKPIMSDIINEKGDKIGTATFTQLAKGVQIDVTASGLKPGLHGIHIHETGKCEIPDFKSAGAHFNPTAKQHGYDNPSGEHAGDLSNLVAGTDGKAQAQFVVTTVTLQKDVPNSLLKSDGTALIIHEDPDDMHTDPSGNSGNRIGCAIIQ</sequence>
<feature type="domain" description="Superoxide dismutase copper/zinc binding" evidence="4">
    <location>
        <begin position="58"/>
        <end position="189"/>
    </location>
</feature>
<dbReference type="PROSITE" id="PS00332">
    <property type="entry name" value="SOD_CU_ZN_2"/>
    <property type="match status" value="1"/>
</dbReference>
<gene>
    <name evidence="5" type="ORF">SAMN04488542_11050</name>
</gene>
<dbReference type="InterPro" id="IPR024134">
    <property type="entry name" value="SOD_Cu/Zn_/chaperone"/>
</dbReference>
<dbReference type="Gene3D" id="2.60.40.200">
    <property type="entry name" value="Superoxide dismutase, copper/zinc binding domain"/>
    <property type="match status" value="1"/>
</dbReference>
<keyword evidence="3" id="KW-0186">Copper</keyword>
<dbReference type="InterPro" id="IPR036423">
    <property type="entry name" value="SOD-like_Cu/Zn_dom_sf"/>
</dbReference>
<evidence type="ECO:0000259" key="4">
    <source>
        <dbReference type="Pfam" id="PF00080"/>
    </source>
</evidence>
<dbReference type="EMBL" id="FNBG01000010">
    <property type="protein sequence ID" value="SDF39932.1"/>
    <property type="molecule type" value="Genomic_DNA"/>
</dbReference>
<name>A0A1G7KRU0_9BACL</name>
<evidence type="ECO:0000313" key="6">
    <source>
        <dbReference type="Proteomes" id="UP000198972"/>
    </source>
</evidence>
<keyword evidence="3" id="KW-0479">Metal-binding</keyword>
<dbReference type="OrthoDB" id="9792957at2"/>
<comment type="cofactor">
    <cofactor evidence="3">
        <name>Zn(2+)</name>
        <dbReference type="ChEBI" id="CHEBI:29105"/>
    </cofactor>
    <text evidence="3">Binds 1 zinc ion per subunit.</text>
</comment>
<evidence type="ECO:0000256" key="2">
    <source>
        <dbReference type="ARBA" id="ARBA00024900"/>
    </source>
</evidence>
<reference evidence="5 6" key="1">
    <citation type="submission" date="2016-10" db="EMBL/GenBank/DDBJ databases">
        <authorList>
            <person name="de Groot N.N."/>
        </authorList>
    </citation>
    <scope>NUCLEOTIDE SEQUENCE [LARGE SCALE GENOMIC DNA]</scope>
    <source>
        <strain evidence="5 6">DSM 28129</strain>
    </source>
</reference>
<keyword evidence="6" id="KW-1185">Reference proteome</keyword>
<dbReference type="PROSITE" id="PS51257">
    <property type="entry name" value="PROKAR_LIPOPROTEIN"/>
    <property type="match status" value="1"/>
</dbReference>
<dbReference type="AlphaFoldDB" id="A0A1G7KRU0"/>
<accession>A0A1G7KRU0</accession>
<dbReference type="RefSeq" id="WP_091229401.1">
    <property type="nucleotide sequence ID" value="NZ_FNBG01000010.1"/>
</dbReference>
<keyword evidence="3" id="KW-0560">Oxidoreductase</keyword>
<dbReference type="InterPro" id="IPR001424">
    <property type="entry name" value="SOD_Cu_Zn_dom"/>
</dbReference>
<comment type="similarity">
    <text evidence="1 3">Belongs to the Cu-Zn superoxide dismutase family.</text>
</comment>
<dbReference type="GO" id="GO:0004784">
    <property type="term" value="F:superoxide dismutase activity"/>
    <property type="evidence" value="ECO:0007669"/>
    <property type="project" value="UniProtKB-EC"/>
</dbReference>
<comment type="catalytic activity">
    <reaction evidence="3">
        <text>2 superoxide + 2 H(+) = H2O2 + O2</text>
        <dbReference type="Rhea" id="RHEA:20696"/>
        <dbReference type="ChEBI" id="CHEBI:15378"/>
        <dbReference type="ChEBI" id="CHEBI:15379"/>
        <dbReference type="ChEBI" id="CHEBI:16240"/>
        <dbReference type="ChEBI" id="CHEBI:18421"/>
        <dbReference type="EC" id="1.15.1.1"/>
    </reaction>
</comment>
<dbReference type="SUPFAM" id="SSF49329">
    <property type="entry name" value="Cu,Zn superoxide dismutase-like"/>
    <property type="match status" value="1"/>
</dbReference>
<organism evidence="5 6">
    <name type="scientific">Fontibacillus panacisegetis</name>
    <dbReference type="NCBI Taxonomy" id="670482"/>
    <lineage>
        <taxon>Bacteria</taxon>
        <taxon>Bacillati</taxon>
        <taxon>Bacillota</taxon>
        <taxon>Bacilli</taxon>
        <taxon>Bacillales</taxon>
        <taxon>Paenibacillaceae</taxon>
        <taxon>Fontibacillus</taxon>
    </lineage>
</organism>
<keyword evidence="3" id="KW-0862">Zinc</keyword>
<dbReference type="CDD" id="cd00305">
    <property type="entry name" value="Cu-Zn_Superoxide_Dismutase"/>
    <property type="match status" value="1"/>
</dbReference>
<dbReference type="PANTHER" id="PTHR10003">
    <property type="entry name" value="SUPEROXIDE DISMUTASE CU-ZN -RELATED"/>
    <property type="match status" value="1"/>
</dbReference>
<dbReference type="Pfam" id="PF00080">
    <property type="entry name" value="Sod_Cu"/>
    <property type="match status" value="1"/>
</dbReference>
<evidence type="ECO:0000256" key="1">
    <source>
        <dbReference type="ARBA" id="ARBA00010457"/>
    </source>
</evidence>
<dbReference type="GO" id="GO:0005507">
    <property type="term" value="F:copper ion binding"/>
    <property type="evidence" value="ECO:0007669"/>
    <property type="project" value="InterPro"/>
</dbReference>
<proteinExistence type="inferred from homology"/>
<dbReference type="Proteomes" id="UP000198972">
    <property type="component" value="Unassembled WGS sequence"/>
</dbReference>
<comment type="function">
    <text evidence="2">Destroys radicals which are normally produced within the cells and which are toxic to biological systems. May play a role in favoring mycobacterial survival in phagocytes.</text>
</comment>
<dbReference type="STRING" id="670482.SAMN04488542_11050"/>
<dbReference type="InterPro" id="IPR018152">
    <property type="entry name" value="SOD_Cu/Zn_BS"/>
</dbReference>
<evidence type="ECO:0000256" key="3">
    <source>
        <dbReference type="RuleBase" id="RU000393"/>
    </source>
</evidence>
<comment type="cofactor">
    <cofactor evidence="3">
        <name>Cu cation</name>
        <dbReference type="ChEBI" id="CHEBI:23378"/>
    </cofactor>
    <text evidence="3">Binds 1 copper ion per subunit.</text>
</comment>
<evidence type="ECO:0000313" key="5">
    <source>
        <dbReference type="EMBL" id="SDF39932.1"/>
    </source>
</evidence>
<dbReference type="EC" id="1.15.1.1" evidence="3"/>
<protein>
    <recommendedName>
        <fullName evidence="3">Superoxide dismutase [Cu-Zn]</fullName>
        <ecNumber evidence="3">1.15.1.1</ecNumber>
    </recommendedName>
</protein>